<dbReference type="AlphaFoldDB" id="A0A369K1Z4"/>
<organism evidence="1 2">
    <name type="scientific">Hypsizygus marmoreus</name>
    <name type="common">White beech mushroom</name>
    <name type="synonym">Agaricus marmoreus</name>
    <dbReference type="NCBI Taxonomy" id="39966"/>
    <lineage>
        <taxon>Eukaryota</taxon>
        <taxon>Fungi</taxon>
        <taxon>Dikarya</taxon>
        <taxon>Basidiomycota</taxon>
        <taxon>Agaricomycotina</taxon>
        <taxon>Agaricomycetes</taxon>
        <taxon>Agaricomycetidae</taxon>
        <taxon>Agaricales</taxon>
        <taxon>Tricholomatineae</taxon>
        <taxon>Lyophyllaceae</taxon>
        <taxon>Hypsizygus</taxon>
    </lineage>
</organism>
<dbReference type="SUPFAM" id="SSF82171">
    <property type="entry name" value="DPP6 N-terminal domain-like"/>
    <property type="match status" value="1"/>
</dbReference>
<reference evidence="1" key="1">
    <citation type="submission" date="2018-04" db="EMBL/GenBank/DDBJ databases">
        <title>Whole genome sequencing of Hypsizygus marmoreus.</title>
        <authorList>
            <person name="Choi I.-G."/>
            <person name="Min B."/>
            <person name="Kim J.-G."/>
            <person name="Kim S."/>
            <person name="Oh Y.-L."/>
            <person name="Kong W.-S."/>
            <person name="Park H."/>
            <person name="Jeong J."/>
            <person name="Song E.-S."/>
        </authorList>
    </citation>
    <scope>NUCLEOTIDE SEQUENCE [LARGE SCALE GENOMIC DNA]</scope>
    <source>
        <strain evidence="1">51987-8</strain>
    </source>
</reference>
<dbReference type="EMBL" id="LUEZ02000013">
    <property type="protein sequence ID" value="RDB27968.1"/>
    <property type="molecule type" value="Genomic_DNA"/>
</dbReference>
<protein>
    <submittedName>
        <fullName evidence="1">Uncharacterized protein</fullName>
    </submittedName>
</protein>
<proteinExistence type="predicted"/>
<dbReference type="InParanoid" id="A0A369K1Z4"/>
<name>A0A369K1Z4_HYPMA</name>
<accession>A0A369K1Z4</accession>
<evidence type="ECO:0000313" key="1">
    <source>
        <dbReference type="EMBL" id="RDB27968.1"/>
    </source>
</evidence>
<evidence type="ECO:0000313" key="2">
    <source>
        <dbReference type="Proteomes" id="UP000076154"/>
    </source>
</evidence>
<sequence length="253" mass="28079">MSRHALERATLAPYRLLASLRSGHRIIPPAIRILAATGSQMEFAQVCLVPGGRFLFTEDKGLIQLWDLGCGSAEGVESSDVALASLQFKDSITEITGFQPTCDGLRIILIVYTSGTESRGVQLYEIDPVSSIPTFELACKMNIDVLVDNDFVDFASSPNRVAFYHNLFITVLDFIQNRSSTWTIPSSCSDIFLMDDHVILINDEGGFAIWKIPPLEPFTLYRQNHTTATQTAFFTLPKTDSYFDCSILHPPCS</sequence>
<comment type="caution">
    <text evidence="1">The sequence shown here is derived from an EMBL/GenBank/DDBJ whole genome shotgun (WGS) entry which is preliminary data.</text>
</comment>
<gene>
    <name evidence="1" type="ORF">Hypma_002102</name>
</gene>
<keyword evidence="2" id="KW-1185">Reference proteome</keyword>
<dbReference type="OrthoDB" id="2688364at2759"/>
<dbReference type="Proteomes" id="UP000076154">
    <property type="component" value="Unassembled WGS sequence"/>
</dbReference>